<dbReference type="EMBL" id="FUWZ01000001">
    <property type="protein sequence ID" value="SJZ78235.1"/>
    <property type="molecule type" value="Genomic_DNA"/>
</dbReference>
<reference evidence="2" key="1">
    <citation type="submission" date="2017-02" db="EMBL/GenBank/DDBJ databases">
        <authorList>
            <person name="Varghese N."/>
            <person name="Submissions S."/>
        </authorList>
    </citation>
    <scope>NUCLEOTIDE SEQUENCE [LARGE SCALE GENOMIC DNA]</scope>
    <source>
        <strain evidence="2">DSM 22224</strain>
    </source>
</reference>
<keyword evidence="2" id="KW-1185">Reference proteome</keyword>
<sequence>MKKKTLQLSKKLLLKKDTLVTLNQQDQAKLAGGAPLTWWSACCVETDEVTCPAGCVRTTK</sequence>
<gene>
    <name evidence="1" type="ORF">SAMN04488128_1011575</name>
</gene>
<dbReference type="AlphaFoldDB" id="A0A1T4NGF2"/>
<protein>
    <submittedName>
        <fullName evidence="1">Uncharacterized protein</fullName>
    </submittedName>
</protein>
<dbReference type="RefSeq" id="WP_143312806.1">
    <property type="nucleotide sequence ID" value="NZ_FUWZ01000001.1"/>
</dbReference>
<dbReference type="NCBIfam" id="NF038153">
    <property type="entry name" value="lant_leader_L1a"/>
    <property type="match status" value="1"/>
</dbReference>
<dbReference type="InterPro" id="IPR058238">
    <property type="entry name" value="Lant_leader_dom"/>
</dbReference>
<dbReference type="OrthoDB" id="680673at2"/>
<dbReference type="Proteomes" id="UP000190367">
    <property type="component" value="Unassembled WGS sequence"/>
</dbReference>
<evidence type="ECO:0000313" key="1">
    <source>
        <dbReference type="EMBL" id="SJZ78235.1"/>
    </source>
</evidence>
<accession>A0A1T4NGF2</accession>
<organism evidence="1 2">
    <name type="scientific">Chitinophaga eiseniae</name>
    <dbReference type="NCBI Taxonomy" id="634771"/>
    <lineage>
        <taxon>Bacteria</taxon>
        <taxon>Pseudomonadati</taxon>
        <taxon>Bacteroidota</taxon>
        <taxon>Chitinophagia</taxon>
        <taxon>Chitinophagales</taxon>
        <taxon>Chitinophagaceae</taxon>
        <taxon>Chitinophaga</taxon>
    </lineage>
</organism>
<evidence type="ECO:0000313" key="2">
    <source>
        <dbReference type="Proteomes" id="UP000190367"/>
    </source>
</evidence>
<name>A0A1T4NGF2_9BACT</name>
<proteinExistence type="predicted"/>